<evidence type="ECO:0000313" key="2">
    <source>
        <dbReference type="Proteomes" id="UP000078390"/>
    </source>
</evidence>
<dbReference type="Proteomes" id="UP000078390">
    <property type="component" value="Unassembled WGS sequence"/>
</dbReference>
<accession>A0A179D4T4</accession>
<evidence type="ECO:0000313" key="1">
    <source>
        <dbReference type="EMBL" id="OAQ21085.1"/>
    </source>
</evidence>
<organism evidence="1 2">
    <name type="scientific">Thermosulfurimonas dismutans</name>
    <dbReference type="NCBI Taxonomy" id="999894"/>
    <lineage>
        <taxon>Bacteria</taxon>
        <taxon>Pseudomonadati</taxon>
        <taxon>Thermodesulfobacteriota</taxon>
        <taxon>Thermodesulfobacteria</taxon>
        <taxon>Thermodesulfobacteriales</taxon>
        <taxon>Thermodesulfobacteriaceae</taxon>
        <taxon>Thermosulfurimonas</taxon>
    </lineage>
</organism>
<proteinExistence type="predicted"/>
<name>A0A179D4T4_9BACT</name>
<comment type="caution">
    <text evidence="1">The sequence shown here is derived from an EMBL/GenBank/DDBJ whole genome shotgun (WGS) entry which is preliminary data.</text>
</comment>
<dbReference type="AlphaFoldDB" id="A0A179D4T4"/>
<gene>
    <name evidence="1" type="ORF">TDIS_0737</name>
</gene>
<reference evidence="1 2" key="1">
    <citation type="submission" date="2016-04" db="EMBL/GenBank/DDBJ databases">
        <title>Genome analysis of Thermosulfurimonas dismutans, the first thermophilic sulfur-disproportionating bacterium of the phylum Thermodesulfobacteria.</title>
        <authorList>
            <person name="Mardanov A.V."/>
            <person name="Beletsky A.V."/>
            <person name="Kadnikov V.V."/>
            <person name="Slobodkin A.I."/>
            <person name="Ravin N.V."/>
        </authorList>
    </citation>
    <scope>NUCLEOTIDE SEQUENCE [LARGE SCALE GENOMIC DNA]</scope>
    <source>
        <strain evidence="1 2">S95</strain>
    </source>
</reference>
<protein>
    <submittedName>
        <fullName evidence="1">Uncharacterized protein</fullName>
    </submittedName>
</protein>
<dbReference type="EMBL" id="LWLG01000003">
    <property type="protein sequence ID" value="OAQ21085.1"/>
    <property type="molecule type" value="Genomic_DNA"/>
</dbReference>
<keyword evidence="2" id="KW-1185">Reference proteome</keyword>
<sequence>MIKPEDISIGITVFIDILGFGNRIAKIETVTEIQSIYKELWHVQKQFYYKPTEKIISHINKLYNKKVLAFSDCLVIHIPLKSKATQSEGDFDPLMSEFLSLAYSQAACVLDSIFLRGGIDIGWWYSDQDIIISKSLLQAYHLEQSISVPVIAITNDVFEYFSNHPHRKWYAPEVDPLSIFRKGIVDNKEIIFLDYMTICLEGLDWRYSKEQVERYNNANKEERQRIINEGYQYNIDYWLKKHGNNIRNAYNATENDKIKSKYSWLATYHNNIAELFTDNEEAFIELK</sequence>